<sequence>MPTTLQDKAAAAVQDMAHVQAQTAAAHHAAQAQAAQVAAQVSQVPPPPPPSSHTTTTHPSPYMTTASATFSSLPIVDHSAVMATMAPLESSPADASTRSLMTEMNMISDPPMNQQMIAAILSPPQQQQQQQQQPPQQQPPTQQQQQQHKQHTQHSTAASTPVTAPTPAPIQVSQPTTITASDSVLAPAPSSGQLSAGSLDTTDASTDESSGPGSPDAGPLEGASRSVPRSTRSEFTLEKFASELMGERRRLEELSSECRAAICAAIASGQTKSAVARAFGVTRATVYGTLERRAEFNTFSSRARTGRPKKVTEEIESSIRRLREADPKPRNKKRVMALLLLP</sequence>
<feature type="region of interest" description="Disordered" evidence="1">
    <location>
        <begin position="40"/>
        <end position="65"/>
    </location>
</feature>
<feature type="compositionally biased region" description="Polar residues" evidence="1">
    <location>
        <begin position="171"/>
        <end position="182"/>
    </location>
</feature>
<evidence type="ECO:0000256" key="1">
    <source>
        <dbReference type="SAM" id="MobiDB-lite"/>
    </source>
</evidence>
<dbReference type="Proteomes" id="UP000034841">
    <property type="component" value="Unassembled WGS sequence"/>
</dbReference>
<feature type="compositionally biased region" description="Low complexity" evidence="1">
    <location>
        <begin position="52"/>
        <end position="61"/>
    </location>
</feature>
<dbReference type="InterPro" id="IPR009057">
    <property type="entry name" value="Homeodomain-like_sf"/>
</dbReference>
<comment type="caution">
    <text evidence="2">The sequence shown here is derived from an EMBL/GenBank/DDBJ whole genome shotgun (WGS) entry which is preliminary data.</text>
</comment>
<protein>
    <submittedName>
        <fullName evidence="2">Transposase</fullName>
    </submittedName>
</protein>
<name>A0A0F8B646_CERFI</name>
<proteinExistence type="predicted"/>
<dbReference type="AlphaFoldDB" id="A0A0F8B646"/>
<keyword evidence="3" id="KW-1185">Reference proteome</keyword>
<dbReference type="SUPFAM" id="SSF46689">
    <property type="entry name" value="Homeodomain-like"/>
    <property type="match status" value="1"/>
</dbReference>
<feature type="compositionally biased region" description="Polar residues" evidence="1">
    <location>
        <begin position="190"/>
        <end position="212"/>
    </location>
</feature>
<evidence type="ECO:0000313" key="3">
    <source>
        <dbReference type="Proteomes" id="UP000034841"/>
    </source>
</evidence>
<dbReference type="Gene3D" id="1.10.10.60">
    <property type="entry name" value="Homeodomain-like"/>
    <property type="match status" value="1"/>
</dbReference>
<gene>
    <name evidence="2" type="ORF">CFO_g1489</name>
</gene>
<organism evidence="2 3">
    <name type="scientific">Ceratocystis fimbriata f. sp. platani</name>
    <dbReference type="NCBI Taxonomy" id="88771"/>
    <lineage>
        <taxon>Eukaryota</taxon>
        <taxon>Fungi</taxon>
        <taxon>Dikarya</taxon>
        <taxon>Ascomycota</taxon>
        <taxon>Pezizomycotina</taxon>
        <taxon>Sordariomycetes</taxon>
        <taxon>Hypocreomycetidae</taxon>
        <taxon>Microascales</taxon>
        <taxon>Ceratocystidaceae</taxon>
        <taxon>Ceratocystis</taxon>
    </lineage>
</organism>
<evidence type="ECO:0000313" key="2">
    <source>
        <dbReference type="EMBL" id="KKF96135.1"/>
    </source>
</evidence>
<accession>A0A0F8B646</accession>
<reference evidence="2 3" key="1">
    <citation type="submission" date="2015-04" db="EMBL/GenBank/DDBJ databases">
        <title>Genome sequence of Ceratocystis platani, a major pathogen of plane trees.</title>
        <authorList>
            <person name="Belbahri L."/>
        </authorList>
    </citation>
    <scope>NUCLEOTIDE SEQUENCE [LARGE SCALE GENOMIC DNA]</scope>
    <source>
        <strain evidence="2 3">CFO</strain>
    </source>
</reference>
<dbReference type="EMBL" id="LBBL01000060">
    <property type="protein sequence ID" value="KKF96135.1"/>
    <property type="molecule type" value="Genomic_DNA"/>
</dbReference>
<feature type="compositionally biased region" description="Low complexity" evidence="1">
    <location>
        <begin position="123"/>
        <end position="165"/>
    </location>
</feature>
<feature type="region of interest" description="Disordered" evidence="1">
    <location>
        <begin position="122"/>
        <end position="234"/>
    </location>
</feature>